<dbReference type="InterPro" id="IPR036397">
    <property type="entry name" value="RNaseH_sf"/>
</dbReference>
<dbReference type="GO" id="GO:0003676">
    <property type="term" value="F:nucleic acid binding"/>
    <property type="evidence" value="ECO:0007669"/>
    <property type="project" value="InterPro"/>
</dbReference>
<dbReference type="EMBL" id="QGNW01000377">
    <property type="protein sequence ID" value="RVW74046.1"/>
    <property type="molecule type" value="Genomic_DNA"/>
</dbReference>
<organism evidence="1 2">
    <name type="scientific">Vitis vinifera</name>
    <name type="common">Grape</name>
    <dbReference type="NCBI Taxonomy" id="29760"/>
    <lineage>
        <taxon>Eukaryota</taxon>
        <taxon>Viridiplantae</taxon>
        <taxon>Streptophyta</taxon>
        <taxon>Embryophyta</taxon>
        <taxon>Tracheophyta</taxon>
        <taxon>Spermatophyta</taxon>
        <taxon>Magnoliopsida</taxon>
        <taxon>eudicotyledons</taxon>
        <taxon>Gunneridae</taxon>
        <taxon>Pentapetalae</taxon>
        <taxon>rosids</taxon>
        <taxon>Vitales</taxon>
        <taxon>Vitaceae</taxon>
        <taxon>Viteae</taxon>
        <taxon>Vitis</taxon>
    </lineage>
</organism>
<sequence>MGGQITGAGDPPHGNLTWRDGLLLYKGKVVVPADHSLRAKLLDQGTGGLLQPLPIPAQVWEDITLDFIEEVPTSHGKDTILVVVDRLRVVKLHGMPRSIISDRDPIFISKFCKNSSNSPAPNSCSVQLTIHKQTAKLKLLTAVLNNICAASFTNGRENGVLISLGQSIAYPEGLSPVHEVDQTLLHRDELLHQLKTNLEISMNRMKQQADSKRRDIQFAVGDQVLLKLRPYRQQTVFKRAHQKLSSRYYGPYPFWRKSEQ</sequence>
<dbReference type="AlphaFoldDB" id="A0A438GPA4"/>
<dbReference type="InterPro" id="IPR012337">
    <property type="entry name" value="RNaseH-like_sf"/>
</dbReference>
<dbReference type="Proteomes" id="UP000288805">
    <property type="component" value="Unassembled WGS sequence"/>
</dbReference>
<evidence type="ECO:0000313" key="1">
    <source>
        <dbReference type="EMBL" id="RVW74046.1"/>
    </source>
</evidence>
<protein>
    <recommendedName>
        <fullName evidence="3">Reverse transcriptase</fullName>
    </recommendedName>
</protein>
<dbReference type="Gene3D" id="3.30.420.10">
    <property type="entry name" value="Ribonuclease H-like superfamily/Ribonuclease H"/>
    <property type="match status" value="1"/>
</dbReference>
<evidence type="ECO:0000313" key="2">
    <source>
        <dbReference type="Proteomes" id="UP000288805"/>
    </source>
</evidence>
<evidence type="ECO:0008006" key="3">
    <source>
        <dbReference type="Google" id="ProtNLM"/>
    </source>
</evidence>
<comment type="caution">
    <text evidence="1">The sequence shown here is derived from an EMBL/GenBank/DDBJ whole genome shotgun (WGS) entry which is preliminary data.</text>
</comment>
<name>A0A438GPA4_VITVI</name>
<reference evidence="1 2" key="1">
    <citation type="journal article" date="2018" name="PLoS Genet.">
        <title>Population sequencing reveals clonal diversity and ancestral inbreeding in the grapevine cultivar Chardonnay.</title>
        <authorList>
            <person name="Roach M.J."/>
            <person name="Johnson D.L."/>
            <person name="Bohlmann J."/>
            <person name="van Vuuren H.J."/>
            <person name="Jones S.J."/>
            <person name="Pretorius I.S."/>
            <person name="Schmidt S.A."/>
            <person name="Borneman A.R."/>
        </authorList>
    </citation>
    <scope>NUCLEOTIDE SEQUENCE [LARGE SCALE GENOMIC DNA]</scope>
    <source>
        <strain evidence="2">cv. Chardonnay</strain>
        <tissue evidence="1">Leaf</tissue>
    </source>
</reference>
<gene>
    <name evidence="1" type="ORF">CK203_056399</name>
</gene>
<proteinExistence type="predicted"/>
<dbReference type="SUPFAM" id="SSF53098">
    <property type="entry name" value="Ribonuclease H-like"/>
    <property type="match status" value="1"/>
</dbReference>
<dbReference type="PANTHER" id="PTHR45835">
    <property type="entry name" value="YALI0A06105P"/>
    <property type="match status" value="1"/>
</dbReference>
<dbReference type="PANTHER" id="PTHR45835:SF99">
    <property type="entry name" value="CHROMO DOMAIN-CONTAINING PROTEIN-RELATED"/>
    <property type="match status" value="1"/>
</dbReference>
<accession>A0A438GPA4</accession>